<evidence type="ECO:0000313" key="4">
    <source>
        <dbReference type="Proteomes" id="UP000664859"/>
    </source>
</evidence>
<keyword evidence="1" id="KW-0812">Transmembrane</keyword>
<dbReference type="EMBL" id="JAFCMP010000073">
    <property type="protein sequence ID" value="KAG5188269.1"/>
    <property type="molecule type" value="Genomic_DNA"/>
</dbReference>
<gene>
    <name evidence="3" type="ORF">JKP88DRAFT_234475</name>
</gene>
<sequence>MKEPQPRYPVTDPDPSSTTTFTNFSVKDYAVVAAGTLGSGIFGYVTGAPRRNAGAIMGTCIGLMGSVMYAYQSSHLRLTGNRK</sequence>
<keyword evidence="1" id="KW-0472">Membrane</keyword>
<dbReference type="Pfam" id="PF10785">
    <property type="entry name" value="NADH-u_ox-rdase"/>
    <property type="match status" value="1"/>
</dbReference>
<dbReference type="InterPro" id="IPR019721">
    <property type="entry name" value="NADH-UbQ_OxRdtase_su21_N"/>
</dbReference>
<keyword evidence="4" id="KW-1185">Reference proteome</keyword>
<feature type="transmembrane region" description="Helical" evidence="1">
    <location>
        <begin position="29"/>
        <end position="46"/>
    </location>
</feature>
<keyword evidence="1" id="KW-1133">Transmembrane helix</keyword>
<organism evidence="3 4">
    <name type="scientific">Tribonema minus</name>
    <dbReference type="NCBI Taxonomy" id="303371"/>
    <lineage>
        <taxon>Eukaryota</taxon>
        <taxon>Sar</taxon>
        <taxon>Stramenopiles</taxon>
        <taxon>Ochrophyta</taxon>
        <taxon>PX clade</taxon>
        <taxon>Xanthophyceae</taxon>
        <taxon>Tribonematales</taxon>
        <taxon>Tribonemataceae</taxon>
        <taxon>Tribonema</taxon>
    </lineage>
</organism>
<dbReference type="AlphaFoldDB" id="A0A835ZDE4"/>
<dbReference type="InterPro" id="IPR053229">
    <property type="entry name" value="NADH-Q_oxidrdct_subunit"/>
</dbReference>
<dbReference type="PANTHER" id="PTHR34062:SF1">
    <property type="entry name" value="NADH-UBIQUINONE OXIDOREDUCTASE 21KDA SUBUNIT N-TERMINAL DOMAIN-CONTAINING PROTEIN"/>
    <property type="match status" value="1"/>
</dbReference>
<evidence type="ECO:0000259" key="2">
    <source>
        <dbReference type="Pfam" id="PF10785"/>
    </source>
</evidence>
<comment type="caution">
    <text evidence="3">The sequence shown here is derived from an EMBL/GenBank/DDBJ whole genome shotgun (WGS) entry which is preliminary data.</text>
</comment>
<evidence type="ECO:0000256" key="1">
    <source>
        <dbReference type="SAM" id="Phobius"/>
    </source>
</evidence>
<reference evidence="3" key="1">
    <citation type="submission" date="2021-02" db="EMBL/GenBank/DDBJ databases">
        <title>First Annotated Genome of the Yellow-green Alga Tribonema minus.</title>
        <authorList>
            <person name="Mahan K.M."/>
        </authorList>
    </citation>
    <scope>NUCLEOTIDE SEQUENCE</scope>
    <source>
        <strain evidence="3">UTEX B ZZ1240</strain>
    </source>
</reference>
<name>A0A835ZDE4_9STRA</name>
<proteinExistence type="predicted"/>
<protein>
    <recommendedName>
        <fullName evidence="2">NADH-ubiquinone oxidoreductase 21kDa subunit N-terminal domain-containing protein</fullName>
    </recommendedName>
</protein>
<feature type="domain" description="NADH-ubiquinone oxidoreductase 21kDa subunit N-terminal" evidence="2">
    <location>
        <begin position="6"/>
        <end position="81"/>
    </location>
</feature>
<accession>A0A835ZDE4</accession>
<dbReference type="Proteomes" id="UP000664859">
    <property type="component" value="Unassembled WGS sequence"/>
</dbReference>
<dbReference type="PANTHER" id="PTHR34062">
    <property type="entry name" value="OXIDOREDUCTASE 21 KDA SUBUNIT, PUTATIVE (AFU_ORTHOLOGUE AFUA_4G04750)-RELATED"/>
    <property type="match status" value="1"/>
</dbReference>
<evidence type="ECO:0000313" key="3">
    <source>
        <dbReference type="EMBL" id="KAG5188269.1"/>
    </source>
</evidence>
<feature type="transmembrane region" description="Helical" evidence="1">
    <location>
        <begin position="53"/>
        <end position="71"/>
    </location>
</feature>